<dbReference type="Pfam" id="PF13561">
    <property type="entry name" value="adh_short_C2"/>
    <property type="match status" value="1"/>
</dbReference>
<dbReference type="InterPro" id="IPR057326">
    <property type="entry name" value="KR_dom"/>
</dbReference>
<evidence type="ECO:0000256" key="1">
    <source>
        <dbReference type="ARBA" id="ARBA00006484"/>
    </source>
</evidence>
<dbReference type="PRINTS" id="PR00080">
    <property type="entry name" value="SDRFAMILY"/>
</dbReference>
<dbReference type="GO" id="GO:0016616">
    <property type="term" value="F:oxidoreductase activity, acting on the CH-OH group of donors, NAD or NADP as acceptor"/>
    <property type="evidence" value="ECO:0007669"/>
    <property type="project" value="UniProtKB-ARBA"/>
</dbReference>
<dbReference type="NCBIfam" id="NF005559">
    <property type="entry name" value="PRK07231.1"/>
    <property type="match status" value="1"/>
</dbReference>
<dbReference type="FunFam" id="3.40.50.720:FF:000084">
    <property type="entry name" value="Short-chain dehydrogenase reductase"/>
    <property type="match status" value="1"/>
</dbReference>
<evidence type="ECO:0000256" key="2">
    <source>
        <dbReference type="ARBA" id="ARBA00023002"/>
    </source>
</evidence>
<dbReference type="CDD" id="cd05233">
    <property type="entry name" value="SDR_c"/>
    <property type="match status" value="1"/>
</dbReference>
<dbReference type="PANTHER" id="PTHR42760:SF133">
    <property type="entry name" value="3-OXOACYL-[ACYL-CARRIER-PROTEIN] REDUCTASE"/>
    <property type="match status" value="1"/>
</dbReference>
<dbReference type="PANTHER" id="PTHR42760">
    <property type="entry name" value="SHORT-CHAIN DEHYDROGENASES/REDUCTASES FAMILY MEMBER"/>
    <property type="match status" value="1"/>
</dbReference>
<dbReference type="SUPFAM" id="SSF51735">
    <property type="entry name" value="NAD(P)-binding Rossmann-fold domains"/>
    <property type="match status" value="1"/>
</dbReference>
<proteinExistence type="inferred from homology"/>
<keyword evidence="2" id="KW-0560">Oxidoreductase</keyword>
<dbReference type="InterPro" id="IPR002347">
    <property type="entry name" value="SDR_fam"/>
</dbReference>
<sequence length="265" mass="27222">MPDTPSGGRFSGQVVVITGSATGIGRATAIRFASEGAAVACLDIKQEENRATAADASALGAQTIALACDVRSRAEQAAAIVAVVEQWGRIDVLVACAGVYVGGPLPDIPPERWDDLVAVNLTGVLVSNSLVSPIMIEQGRGAIVNISSMAGKTSWPNSAEYSATKSGVVGVTRSAAMELGPHGITVNAVCPGNTLTAMVQRVATEIGATLDMTGDQWLAMRAEDTALKRLAEPEEIAGVIAFLASDDARYITGQSIEVDGGLILS</sequence>
<dbReference type="PRINTS" id="PR00081">
    <property type="entry name" value="GDHRDH"/>
</dbReference>
<dbReference type="Gene3D" id="3.40.50.720">
    <property type="entry name" value="NAD(P)-binding Rossmann-like Domain"/>
    <property type="match status" value="1"/>
</dbReference>
<comment type="similarity">
    <text evidence="1">Belongs to the short-chain dehydrogenases/reductases (SDR) family.</text>
</comment>
<dbReference type="AlphaFoldDB" id="A0A382AMH5"/>
<gene>
    <name evidence="4" type="ORF">METZ01_LOCUS155325</name>
</gene>
<dbReference type="InterPro" id="IPR020904">
    <property type="entry name" value="Sc_DH/Rdtase_CS"/>
</dbReference>
<reference evidence="4" key="1">
    <citation type="submission" date="2018-05" db="EMBL/GenBank/DDBJ databases">
        <authorList>
            <person name="Lanie J.A."/>
            <person name="Ng W.-L."/>
            <person name="Kazmierczak K.M."/>
            <person name="Andrzejewski T.M."/>
            <person name="Davidsen T.M."/>
            <person name="Wayne K.J."/>
            <person name="Tettelin H."/>
            <person name="Glass J.I."/>
            <person name="Rusch D."/>
            <person name="Podicherti R."/>
            <person name="Tsui H.-C.T."/>
            <person name="Winkler M.E."/>
        </authorList>
    </citation>
    <scope>NUCLEOTIDE SEQUENCE</scope>
</reference>
<dbReference type="SMART" id="SM00822">
    <property type="entry name" value="PKS_KR"/>
    <property type="match status" value="1"/>
</dbReference>
<evidence type="ECO:0000259" key="3">
    <source>
        <dbReference type="SMART" id="SM00822"/>
    </source>
</evidence>
<organism evidence="4">
    <name type="scientific">marine metagenome</name>
    <dbReference type="NCBI Taxonomy" id="408172"/>
    <lineage>
        <taxon>unclassified sequences</taxon>
        <taxon>metagenomes</taxon>
        <taxon>ecological metagenomes</taxon>
    </lineage>
</organism>
<evidence type="ECO:0000313" key="4">
    <source>
        <dbReference type="EMBL" id="SVB02471.1"/>
    </source>
</evidence>
<name>A0A382AMH5_9ZZZZ</name>
<accession>A0A382AMH5</accession>
<feature type="domain" description="Ketoreductase" evidence="3">
    <location>
        <begin position="13"/>
        <end position="192"/>
    </location>
</feature>
<dbReference type="InterPro" id="IPR036291">
    <property type="entry name" value="NAD(P)-bd_dom_sf"/>
</dbReference>
<dbReference type="PROSITE" id="PS00061">
    <property type="entry name" value="ADH_SHORT"/>
    <property type="match status" value="1"/>
</dbReference>
<dbReference type="EMBL" id="UINC01025937">
    <property type="protein sequence ID" value="SVB02471.1"/>
    <property type="molecule type" value="Genomic_DNA"/>
</dbReference>
<protein>
    <recommendedName>
        <fullName evidence="3">Ketoreductase domain-containing protein</fullName>
    </recommendedName>
</protein>